<keyword evidence="1" id="KW-0732">Signal</keyword>
<evidence type="ECO:0000313" key="3">
    <source>
        <dbReference type="Proteomes" id="UP001605036"/>
    </source>
</evidence>
<gene>
    <name evidence="2" type="ORF">R1flu_001164</name>
</gene>
<sequence length="114" mass="12435">MPLQMGLLSGLLVLSFGSMGLPDGLMGLPSGLLDLVGLPSSSMGLPSSSIALSIDLVQFATLSRSSNNAWWYTGAKAGKNFRKLKAKWEYWNTIVLIECKRVEDIENARKKCKD</sequence>
<keyword evidence="3" id="KW-1185">Reference proteome</keyword>
<proteinExistence type="predicted"/>
<dbReference type="AlphaFoldDB" id="A0ABD1Y6I6"/>
<evidence type="ECO:0008006" key="4">
    <source>
        <dbReference type="Google" id="ProtNLM"/>
    </source>
</evidence>
<feature type="signal peptide" evidence="1">
    <location>
        <begin position="1"/>
        <end position="20"/>
    </location>
</feature>
<protein>
    <recommendedName>
        <fullName evidence="4">Secreted protein</fullName>
    </recommendedName>
</protein>
<evidence type="ECO:0000313" key="2">
    <source>
        <dbReference type="EMBL" id="KAL2620959.1"/>
    </source>
</evidence>
<dbReference type="EMBL" id="JBHFFA010000006">
    <property type="protein sequence ID" value="KAL2620959.1"/>
    <property type="molecule type" value="Genomic_DNA"/>
</dbReference>
<comment type="caution">
    <text evidence="2">The sequence shown here is derived from an EMBL/GenBank/DDBJ whole genome shotgun (WGS) entry which is preliminary data.</text>
</comment>
<name>A0ABD1Y6I6_9MARC</name>
<reference evidence="2 3" key="1">
    <citation type="submission" date="2024-09" db="EMBL/GenBank/DDBJ databases">
        <title>Chromosome-scale assembly of Riccia fluitans.</title>
        <authorList>
            <person name="Paukszto L."/>
            <person name="Sawicki J."/>
            <person name="Karawczyk K."/>
            <person name="Piernik-Szablinska J."/>
            <person name="Szczecinska M."/>
            <person name="Mazdziarz M."/>
        </authorList>
    </citation>
    <scope>NUCLEOTIDE SEQUENCE [LARGE SCALE GENOMIC DNA]</scope>
    <source>
        <strain evidence="2">Rf_01</strain>
        <tissue evidence="2">Aerial parts of the thallus</tissue>
    </source>
</reference>
<evidence type="ECO:0000256" key="1">
    <source>
        <dbReference type="SAM" id="SignalP"/>
    </source>
</evidence>
<dbReference type="Proteomes" id="UP001605036">
    <property type="component" value="Unassembled WGS sequence"/>
</dbReference>
<organism evidence="2 3">
    <name type="scientific">Riccia fluitans</name>
    <dbReference type="NCBI Taxonomy" id="41844"/>
    <lineage>
        <taxon>Eukaryota</taxon>
        <taxon>Viridiplantae</taxon>
        <taxon>Streptophyta</taxon>
        <taxon>Embryophyta</taxon>
        <taxon>Marchantiophyta</taxon>
        <taxon>Marchantiopsida</taxon>
        <taxon>Marchantiidae</taxon>
        <taxon>Marchantiales</taxon>
        <taxon>Ricciaceae</taxon>
        <taxon>Riccia</taxon>
    </lineage>
</organism>
<accession>A0ABD1Y6I6</accession>
<feature type="chain" id="PRO_5044878171" description="Secreted protein" evidence="1">
    <location>
        <begin position="21"/>
        <end position="114"/>
    </location>
</feature>